<feature type="compositionally biased region" description="Low complexity" evidence="2">
    <location>
        <begin position="1074"/>
        <end position="1086"/>
    </location>
</feature>
<feature type="compositionally biased region" description="Low complexity" evidence="2">
    <location>
        <begin position="275"/>
        <end position="307"/>
    </location>
</feature>
<feature type="region of interest" description="Disordered" evidence="2">
    <location>
        <begin position="1237"/>
        <end position="1412"/>
    </location>
</feature>
<feature type="compositionally biased region" description="Polar residues" evidence="2">
    <location>
        <begin position="461"/>
        <end position="480"/>
    </location>
</feature>
<feature type="compositionally biased region" description="Polar residues" evidence="2">
    <location>
        <begin position="1043"/>
        <end position="1057"/>
    </location>
</feature>
<feature type="region of interest" description="Disordered" evidence="2">
    <location>
        <begin position="877"/>
        <end position="1177"/>
    </location>
</feature>
<feature type="compositionally biased region" description="Basic and acidic residues" evidence="2">
    <location>
        <begin position="1137"/>
        <end position="1146"/>
    </location>
</feature>
<feature type="compositionally biased region" description="Low complexity" evidence="2">
    <location>
        <begin position="1271"/>
        <end position="1287"/>
    </location>
</feature>
<keyword evidence="1" id="KW-0175">Coiled coil</keyword>
<feature type="compositionally biased region" description="Basic and acidic residues" evidence="2">
    <location>
        <begin position="362"/>
        <end position="377"/>
    </location>
</feature>
<feature type="coiled-coil region" evidence="1">
    <location>
        <begin position="774"/>
        <end position="808"/>
    </location>
</feature>
<dbReference type="EMBL" id="MU864942">
    <property type="protein sequence ID" value="KAK4465090.1"/>
    <property type="molecule type" value="Genomic_DNA"/>
</dbReference>
<feature type="compositionally biased region" description="Basic residues" evidence="2">
    <location>
        <begin position="222"/>
        <end position="232"/>
    </location>
</feature>
<feature type="compositionally biased region" description="Polar residues" evidence="2">
    <location>
        <begin position="1087"/>
        <end position="1108"/>
    </location>
</feature>
<feature type="compositionally biased region" description="Low complexity" evidence="2">
    <location>
        <begin position="1487"/>
        <end position="1497"/>
    </location>
</feature>
<organism evidence="3 4">
    <name type="scientific">Cladorrhinum samala</name>
    <dbReference type="NCBI Taxonomy" id="585594"/>
    <lineage>
        <taxon>Eukaryota</taxon>
        <taxon>Fungi</taxon>
        <taxon>Dikarya</taxon>
        <taxon>Ascomycota</taxon>
        <taxon>Pezizomycotina</taxon>
        <taxon>Sordariomycetes</taxon>
        <taxon>Sordariomycetidae</taxon>
        <taxon>Sordariales</taxon>
        <taxon>Podosporaceae</taxon>
        <taxon>Cladorrhinum</taxon>
    </lineage>
</organism>
<evidence type="ECO:0000313" key="4">
    <source>
        <dbReference type="Proteomes" id="UP001321749"/>
    </source>
</evidence>
<sequence length="1497" mass="162635">MDRGRGGGRGRATKKRATLPSHHHNSNNISSSSNSNNSSSSNNNNHINTASHRGGRVRPANPAPHRPSSPAADAFRVIPKGADRPARTNTFHSSFIFESPSASNVTMADLPPHSARKRAKTFETISSGFDGADDEAHSKGGHSLRKRTRIDYTQMIDDELGLAAARNEHLSQKAAVQPAPRSSRKRKGALSQYDSDEDLDDANANSNSNPKRRRPDREHGHARANSRRRNTARKSMSAVDRSSYINQSDNDTVHDTIMVGVSMDVAVTDEESDRSSFQESESPSASPEGKAQQLQQSSSSSSQHQPPQVQPPSPLSYSSHPIAKSQEQAIQTNHSSNSYESAAEQPNEPNGVSKAILPDAPTHPDDQVRQHAHEETPIKTSHSPEPIHVEDAPPVAPQQQILEQQHSPEKFHSEEVEPKVLPVQDKVLKVEAVNQDVDTAKNHNDAGVEIQADVSAKQEPEQQPSPEGVVETTTGLISQQEPEPRRETVREPTPVPQTDGTAEPKPTLEPSPPAKVAVEPALRAPKPVGPARFSQLEPIYASETPFASGLGLEPYEGEDQVLPGPYTEWVYPGDNGTPIQTPTPTPTPTPIPRDRGLVEVTWDVTQPLKEKQLFALHKQESSRRKALGLPAISLSEFFNECVRRHRAAKSQMPRSGAGQQPSESTATLTNGPQQATASGQETPRSSSQIPESQVPTAAPSPAPAEDETPEQETGEEMIERTPVKRHGPTAAEPVEVTRNYSHQYSFPKIRDPSAFTDLLENFEDMENDALYSTVAAAVETLHAYQQEYQELKKILDDEENAKRRQANDKTIVNWENRQNYDEPLPMRRHHDDPVKGPPPFEVRGARAPKPYIDDLVLEHQREEDRIMAQVYGFKHNNHATQVGRQNPEDQRWEMPETRLRERKRTEKGAELAEENVVEGKRARKPRYVSADQSKDPSRSGTPVLGPGASRRPRKTATISVVNGDARATPEIMLPPAETLPEPTPRKARAAAAAARARQLAEEREGTPMSLAADPEGTQVDEEDTTPQKLKPAQKRARGGANKAPTSVPASEGPNASTRGKGKAPTKTQQATEIPSSSFYNSNPSNSTDRPSTASSEGSSHTAETTETAYSLRDKPKRNFVLENDPELEPRPKRRIRTKVDDVNEGKRPKRVRKPAASAAPIELTPAPAPVSEPAPAPLPVPHPELAYPPPPMALHPLAPPPPAPVGGLKAPTIFFTNPVTAQTLAPAPPPPPGPFMHTFNTVASFPQSFPPPQADPPAIKKPITRIKVTNGFSSQGGQQGASSKNGGTTSDGRATNGAKKLPTLSQLAAEVPEKSYSEMSKSEKMSWSMRRRWASGEMQGAVEKRRTTLANKKAEKANTTPGDGQGSNPGSGASTPQPQSGVLHPPPQEPPHVQQPQQQVMSLPNQGPLALPGPYGEQAYMGMQPPMQMQMQQPQVYGGHPGHPHGHAHAHSLPLPPPMQMVSAGPAGGQMVFQFPAQPVPPPPGHPHQALHPGQHY</sequence>
<name>A0AAV9HYN9_9PEZI</name>
<feature type="region of interest" description="Disordered" evidence="2">
    <location>
        <begin position="1"/>
        <end position="78"/>
    </location>
</feature>
<feature type="compositionally biased region" description="Low complexity" evidence="2">
    <location>
        <begin position="1391"/>
        <end position="1400"/>
    </location>
</feature>
<evidence type="ECO:0000313" key="3">
    <source>
        <dbReference type="EMBL" id="KAK4465090.1"/>
    </source>
</evidence>
<feature type="compositionally biased region" description="Basic residues" evidence="2">
    <location>
        <begin position="1"/>
        <end position="25"/>
    </location>
</feature>
<proteinExistence type="predicted"/>
<feature type="compositionally biased region" description="Basic and acidic residues" evidence="2">
    <location>
        <begin position="886"/>
        <end position="910"/>
    </location>
</feature>
<protein>
    <submittedName>
        <fullName evidence="3">Uncharacterized protein</fullName>
    </submittedName>
</protein>
<feature type="region of interest" description="Disordered" evidence="2">
    <location>
        <begin position="648"/>
        <end position="738"/>
    </location>
</feature>
<feature type="compositionally biased region" description="Pro residues" evidence="2">
    <location>
        <begin position="581"/>
        <end position="591"/>
    </location>
</feature>
<reference evidence="3" key="2">
    <citation type="submission" date="2023-06" db="EMBL/GenBank/DDBJ databases">
        <authorList>
            <consortium name="Lawrence Berkeley National Laboratory"/>
            <person name="Mondo S.J."/>
            <person name="Hensen N."/>
            <person name="Bonometti L."/>
            <person name="Westerberg I."/>
            <person name="Brannstrom I.O."/>
            <person name="Guillou S."/>
            <person name="Cros-Aarteil S."/>
            <person name="Calhoun S."/>
            <person name="Haridas S."/>
            <person name="Kuo A."/>
            <person name="Pangilinan J."/>
            <person name="Riley R."/>
            <person name="Labutti K."/>
            <person name="Andreopoulos B."/>
            <person name="Lipzen A."/>
            <person name="Chen C."/>
            <person name="Yanf M."/>
            <person name="Daum C."/>
            <person name="Ng V."/>
            <person name="Clum A."/>
            <person name="Steindorff A."/>
            <person name="Ohm R."/>
            <person name="Martin F."/>
            <person name="Silar P."/>
            <person name="Natvig D."/>
            <person name="Lalanne C."/>
            <person name="Gautier V."/>
            <person name="Ament-Velasquez S.L."/>
            <person name="Kruys A."/>
            <person name="Hutchinson M.I."/>
            <person name="Powell A.J."/>
            <person name="Barry K."/>
            <person name="Miller A.N."/>
            <person name="Grigoriev I.V."/>
            <person name="Debuchy R."/>
            <person name="Gladieux P."/>
            <person name="Thoren M.H."/>
            <person name="Johannesson H."/>
        </authorList>
    </citation>
    <scope>NUCLEOTIDE SEQUENCE</scope>
    <source>
        <strain evidence="3">PSN324</strain>
    </source>
</reference>
<feature type="compositionally biased region" description="Polar residues" evidence="2">
    <location>
        <begin position="657"/>
        <end position="695"/>
    </location>
</feature>
<feature type="compositionally biased region" description="Polar residues" evidence="2">
    <location>
        <begin position="325"/>
        <end position="340"/>
    </location>
</feature>
<feature type="compositionally biased region" description="Pro residues" evidence="2">
    <location>
        <begin position="1166"/>
        <end position="1177"/>
    </location>
</feature>
<feature type="region of interest" description="Disordered" evidence="2">
    <location>
        <begin position="570"/>
        <end position="594"/>
    </location>
</feature>
<feature type="region of interest" description="Disordered" evidence="2">
    <location>
        <begin position="171"/>
        <end position="248"/>
    </location>
</feature>
<feature type="compositionally biased region" description="Low complexity" evidence="2">
    <location>
        <begin position="26"/>
        <end position="48"/>
    </location>
</feature>
<feature type="compositionally biased region" description="Polar residues" evidence="2">
    <location>
        <begin position="1370"/>
        <end position="1380"/>
    </location>
</feature>
<evidence type="ECO:0000256" key="2">
    <source>
        <dbReference type="SAM" id="MobiDB-lite"/>
    </source>
</evidence>
<feature type="region of interest" description="Disordered" evidence="2">
    <location>
        <begin position="1477"/>
        <end position="1497"/>
    </location>
</feature>
<dbReference type="Proteomes" id="UP001321749">
    <property type="component" value="Unassembled WGS sequence"/>
</dbReference>
<comment type="caution">
    <text evidence="3">The sequence shown here is derived from an EMBL/GenBank/DDBJ whole genome shotgun (WGS) entry which is preliminary data.</text>
</comment>
<evidence type="ECO:0000256" key="1">
    <source>
        <dbReference type="SAM" id="Coils"/>
    </source>
</evidence>
<feature type="region of interest" description="Disordered" evidence="2">
    <location>
        <begin position="268"/>
        <end position="522"/>
    </location>
</feature>
<keyword evidence="4" id="KW-1185">Reference proteome</keyword>
<feature type="compositionally biased region" description="Acidic residues" evidence="2">
    <location>
        <begin position="704"/>
        <end position="716"/>
    </location>
</feature>
<gene>
    <name evidence="3" type="ORF">QBC42DRAFT_219400</name>
</gene>
<reference evidence="3" key="1">
    <citation type="journal article" date="2023" name="Mol. Phylogenet. Evol.">
        <title>Genome-scale phylogeny and comparative genomics of the fungal order Sordariales.</title>
        <authorList>
            <person name="Hensen N."/>
            <person name="Bonometti L."/>
            <person name="Westerberg I."/>
            <person name="Brannstrom I.O."/>
            <person name="Guillou S."/>
            <person name="Cros-Aarteil S."/>
            <person name="Calhoun S."/>
            <person name="Haridas S."/>
            <person name="Kuo A."/>
            <person name="Mondo S."/>
            <person name="Pangilinan J."/>
            <person name="Riley R."/>
            <person name="LaButti K."/>
            <person name="Andreopoulos B."/>
            <person name="Lipzen A."/>
            <person name="Chen C."/>
            <person name="Yan M."/>
            <person name="Daum C."/>
            <person name="Ng V."/>
            <person name="Clum A."/>
            <person name="Steindorff A."/>
            <person name="Ohm R.A."/>
            <person name="Martin F."/>
            <person name="Silar P."/>
            <person name="Natvig D.O."/>
            <person name="Lalanne C."/>
            <person name="Gautier V."/>
            <person name="Ament-Velasquez S.L."/>
            <person name="Kruys A."/>
            <person name="Hutchinson M.I."/>
            <person name="Powell A.J."/>
            <person name="Barry K."/>
            <person name="Miller A.N."/>
            <person name="Grigoriev I.V."/>
            <person name="Debuchy R."/>
            <person name="Gladieux P."/>
            <person name="Hiltunen Thoren M."/>
            <person name="Johannesson H."/>
        </authorList>
    </citation>
    <scope>NUCLEOTIDE SEQUENCE</scope>
    <source>
        <strain evidence="3">PSN324</strain>
    </source>
</reference>
<accession>A0AAV9HYN9</accession>
<feature type="compositionally biased region" description="Basic and acidic residues" evidence="2">
    <location>
        <begin position="406"/>
        <end position="418"/>
    </location>
</feature>
<feature type="compositionally biased region" description="Basic and acidic residues" evidence="2">
    <location>
        <begin position="1342"/>
        <end position="1356"/>
    </location>
</feature>
<feature type="compositionally biased region" description="Basic and acidic residues" evidence="2">
    <location>
        <begin position="1311"/>
        <end position="1324"/>
    </location>
</feature>